<dbReference type="AlphaFoldDB" id="A0A915I5T9"/>
<organism evidence="2 3">
    <name type="scientific">Romanomermis culicivorax</name>
    <name type="common">Nematode worm</name>
    <dbReference type="NCBI Taxonomy" id="13658"/>
    <lineage>
        <taxon>Eukaryota</taxon>
        <taxon>Metazoa</taxon>
        <taxon>Ecdysozoa</taxon>
        <taxon>Nematoda</taxon>
        <taxon>Enoplea</taxon>
        <taxon>Dorylaimia</taxon>
        <taxon>Mermithida</taxon>
        <taxon>Mermithoidea</taxon>
        <taxon>Mermithidae</taxon>
        <taxon>Romanomermis</taxon>
    </lineage>
</organism>
<protein>
    <submittedName>
        <fullName evidence="3">Uncharacterized protein</fullName>
    </submittedName>
</protein>
<evidence type="ECO:0000313" key="2">
    <source>
        <dbReference type="Proteomes" id="UP000887565"/>
    </source>
</evidence>
<reference evidence="3" key="1">
    <citation type="submission" date="2022-11" db="UniProtKB">
        <authorList>
            <consortium name="WormBaseParasite"/>
        </authorList>
    </citation>
    <scope>IDENTIFICATION</scope>
</reference>
<evidence type="ECO:0000256" key="1">
    <source>
        <dbReference type="SAM" id="MobiDB-lite"/>
    </source>
</evidence>
<feature type="region of interest" description="Disordered" evidence="1">
    <location>
        <begin position="61"/>
        <end position="82"/>
    </location>
</feature>
<accession>A0A915I5T9</accession>
<feature type="region of interest" description="Disordered" evidence="1">
    <location>
        <begin position="15"/>
        <end position="44"/>
    </location>
</feature>
<sequence>MEALKNPLKTVFRVPLLPPPPMEVEPVTSFSTSLSPRATSLQPMARTSATATTLTHIMSLPPTAPMSVQTTMPTQPPLVIMT</sequence>
<evidence type="ECO:0000313" key="3">
    <source>
        <dbReference type="WBParaSite" id="nRc.2.0.1.t09131-RA"/>
    </source>
</evidence>
<feature type="compositionally biased region" description="Polar residues" evidence="1">
    <location>
        <begin position="28"/>
        <end position="44"/>
    </location>
</feature>
<dbReference type="Proteomes" id="UP000887565">
    <property type="component" value="Unplaced"/>
</dbReference>
<dbReference type="WBParaSite" id="nRc.2.0.1.t09131-RA">
    <property type="protein sequence ID" value="nRc.2.0.1.t09131-RA"/>
    <property type="gene ID" value="nRc.2.0.1.g09131"/>
</dbReference>
<name>A0A915I5T9_ROMCU</name>
<keyword evidence="2" id="KW-1185">Reference proteome</keyword>
<proteinExistence type="predicted"/>